<sequence length="1034" mass="113360">MGAGSGLPKLLILTCSVCLVGLLYLLPTSAISDAATLHLTEVKALREIGRKLGKTDWNFEEDPCSGRDNWIKVQDDEDGVGGGGAKAGIESNVTCDCSFNDNTTCHVIAIALKAQNLTGTVPPEFSRLHYLKSLDLSRNCLTGTIPAEWASMRLEEFSLMGNRLSGPFPKALTRITSLRNLTIEGNRFSGPIPPEIGKLIKLQKLILSSNAFTGELPVELSRLTKLNDMRISDNHFSGKIPEFIGNWTSIEKLQMEGCSLEGPIPSSISALKSLSDLRIGDLKGRVSSFPPLSDMHSMKNLILRKCLIGGQIPAYIGAMKKLKNLDLSFNNLTGEIPSSFDHLVRVDFMYLTGNELIGTIPSWLLGRNKNVDLSYNNFTWESSSPTDCPRGSVNLVESYASSADKLNKVPPCLKRNFPCAASSKQYKSSLYINCGGKETNVAGVTYQADNEQRGASMYYSGQSQSWAFSSTGNFLDNDIDSDDYVESNTSVLSSISAHDSELYTTARASPLSLTYYGLCLFNGNYTVRLHFAEIKFSNDSSFNSLGKRIFDVYIQEKLVLKDFNIENEAGGTGKAIVKTFTAVVSSKTLKIHFYWAGRGTTGIPVRGVYGPLISAISVDPDFKPPSLDGNRSYVVNAVAGSAIAAAVLLILIFGIMWRKGWLGSKLSPDKELKSLDLQTGVFTLRQIKAATENFDVGNKIGEGGFGAVYKGQLSDGAVIAVKQLSSKSKQGNREFVNEIGLISGLQHPNLVKLYGCCIEGNQLSLIYEYMENNCLSRALFGKDATRKLKLDWPARWKICLGIARGLAYLHEESMLRIVHRDIKTSNVLLDKDLNPKISDFGLAKLNEDGKTHISTRVAGTIGYMAPEYAMRGYLTDKADVYSFGVVALEIVSGKSNTNYRPKEEFVYLLDWAYVLQERGCLLELVDPDLGSEYPCEEAMLMLDVALLCTNASPTLRPIMSQVVSVLEGRTTVQDLLSDIGISTVNAKYRAIRNHFWQNPSQSMSIHCPCSDSSISNIEESVHLIKVGTNSEPDD</sequence>
<reference evidence="23 24" key="1">
    <citation type="submission" date="2024-11" db="EMBL/GenBank/DDBJ databases">
        <title>Chromosome-level genome assembly of Eucalyptus globulus Labill. provides insights into its genome evolution.</title>
        <authorList>
            <person name="Li X."/>
        </authorList>
    </citation>
    <scope>NUCLEOTIDE SEQUENCE [LARGE SCALE GENOMIC DNA]</scope>
    <source>
        <strain evidence="23">CL2024</strain>
        <tissue evidence="23">Fresh tender leaves</tissue>
    </source>
</reference>
<feature type="binding site" evidence="19">
    <location>
        <position position="722"/>
    </location>
    <ligand>
        <name>ATP</name>
        <dbReference type="ChEBI" id="CHEBI:30616"/>
    </ligand>
</feature>
<evidence type="ECO:0000256" key="20">
    <source>
        <dbReference type="SAM" id="Phobius"/>
    </source>
</evidence>
<keyword evidence="6" id="KW-0808">Transferase</keyword>
<protein>
    <recommendedName>
        <fullName evidence="2">non-specific serine/threonine protein kinase</fullName>
        <ecNumber evidence="2">2.7.11.1</ecNumber>
    </recommendedName>
</protein>
<keyword evidence="11" id="KW-0418">Kinase</keyword>
<evidence type="ECO:0000256" key="15">
    <source>
        <dbReference type="ARBA" id="ARBA00023170"/>
    </source>
</evidence>
<dbReference type="GO" id="GO:0004674">
    <property type="term" value="F:protein serine/threonine kinase activity"/>
    <property type="evidence" value="ECO:0007669"/>
    <property type="project" value="UniProtKB-KW"/>
</dbReference>
<dbReference type="Pfam" id="PF11721">
    <property type="entry name" value="Malectin"/>
    <property type="match status" value="1"/>
</dbReference>
<keyword evidence="14 20" id="KW-0472">Membrane</keyword>
<evidence type="ECO:0000313" key="24">
    <source>
        <dbReference type="Proteomes" id="UP001634007"/>
    </source>
</evidence>
<dbReference type="InterPro" id="IPR032675">
    <property type="entry name" value="LRR_dom_sf"/>
</dbReference>
<evidence type="ECO:0000256" key="17">
    <source>
        <dbReference type="ARBA" id="ARBA00047899"/>
    </source>
</evidence>
<evidence type="ECO:0000256" key="14">
    <source>
        <dbReference type="ARBA" id="ARBA00023136"/>
    </source>
</evidence>
<keyword evidence="3" id="KW-0723">Serine/threonine-protein kinase</keyword>
<comment type="subcellular location">
    <subcellularLocation>
        <location evidence="1">Membrane</location>
        <topology evidence="1">Single-pass type I membrane protein</topology>
    </subcellularLocation>
</comment>
<dbReference type="EMBL" id="JBJKBG010000001">
    <property type="protein sequence ID" value="KAL3754771.1"/>
    <property type="molecule type" value="Genomic_DNA"/>
</dbReference>
<organism evidence="23 24">
    <name type="scientific">Eucalyptus globulus</name>
    <name type="common">Tasmanian blue gum</name>
    <dbReference type="NCBI Taxonomy" id="34317"/>
    <lineage>
        <taxon>Eukaryota</taxon>
        <taxon>Viridiplantae</taxon>
        <taxon>Streptophyta</taxon>
        <taxon>Embryophyta</taxon>
        <taxon>Tracheophyta</taxon>
        <taxon>Spermatophyta</taxon>
        <taxon>Magnoliopsida</taxon>
        <taxon>eudicotyledons</taxon>
        <taxon>Gunneridae</taxon>
        <taxon>Pentapetalae</taxon>
        <taxon>rosids</taxon>
        <taxon>malvids</taxon>
        <taxon>Myrtales</taxon>
        <taxon>Myrtaceae</taxon>
        <taxon>Myrtoideae</taxon>
        <taxon>Eucalypteae</taxon>
        <taxon>Eucalyptus</taxon>
    </lineage>
</organism>
<dbReference type="PANTHER" id="PTHR48006:SF68">
    <property type="entry name" value="PROTEIN KINASE DOMAIN-CONTAINING PROTEIN"/>
    <property type="match status" value="1"/>
</dbReference>
<dbReference type="GO" id="GO:0016020">
    <property type="term" value="C:membrane"/>
    <property type="evidence" value="ECO:0007669"/>
    <property type="project" value="UniProtKB-SubCell"/>
</dbReference>
<dbReference type="Gene3D" id="2.60.120.430">
    <property type="entry name" value="Galactose-binding lectin"/>
    <property type="match status" value="1"/>
</dbReference>
<evidence type="ECO:0000256" key="12">
    <source>
        <dbReference type="ARBA" id="ARBA00022840"/>
    </source>
</evidence>
<keyword evidence="5" id="KW-0433">Leucine-rich repeat</keyword>
<dbReference type="InterPro" id="IPR017441">
    <property type="entry name" value="Protein_kinase_ATP_BS"/>
</dbReference>
<dbReference type="FunFam" id="3.30.200.20:FF:000217">
    <property type="entry name" value="probable LRR receptor-like serine/threonine-protein kinase At1g53430"/>
    <property type="match status" value="1"/>
</dbReference>
<feature type="signal peptide" evidence="21">
    <location>
        <begin position="1"/>
        <end position="30"/>
    </location>
</feature>
<dbReference type="CDD" id="cd14066">
    <property type="entry name" value="STKc_IRAK"/>
    <property type="match status" value="1"/>
</dbReference>
<evidence type="ECO:0000256" key="1">
    <source>
        <dbReference type="ARBA" id="ARBA00004479"/>
    </source>
</evidence>
<dbReference type="InterPro" id="IPR008271">
    <property type="entry name" value="Ser/Thr_kinase_AS"/>
</dbReference>
<dbReference type="FunFam" id="3.80.10.10:FF:000958">
    <property type="entry name" value="Putative LRR receptor-like serine/threonine-protein kinase isoform A"/>
    <property type="match status" value="1"/>
</dbReference>
<dbReference type="EC" id="2.7.11.1" evidence="2"/>
<keyword evidence="10 19" id="KW-0547">Nucleotide-binding</keyword>
<evidence type="ECO:0000256" key="9">
    <source>
        <dbReference type="ARBA" id="ARBA00022737"/>
    </source>
</evidence>
<keyword evidence="15" id="KW-0675">Receptor</keyword>
<evidence type="ECO:0000256" key="13">
    <source>
        <dbReference type="ARBA" id="ARBA00022989"/>
    </source>
</evidence>
<evidence type="ECO:0000313" key="23">
    <source>
        <dbReference type="EMBL" id="KAL3754771.1"/>
    </source>
</evidence>
<evidence type="ECO:0000256" key="16">
    <source>
        <dbReference type="ARBA" id="ARBA00023180"/>
    </source>
</evidence>
<comment type="catalytic activity">
    <reaction evidence="17">
        <text>L-threonyl-[protein] + ATP = O-phospho-L-threonyl-[protein] + ADP + H(+)</text>
        <dbReference type="Rhea" id="RHEA:46608"/>
        <dbReference type="Rhea" id="RHEA-COMP:11060"/>
        <dbReference type="Rhea" id="RHEA-COMP:11605"/>
        <dbReference type="ChEBI" id="CHEBI:15378"/>
        <dbReference type="ChEBI" id="CHEBI:30013"/>
        <dbReference type="ChEBI" id="CHEBI:30616"/>
        <dbReference type="ChEBI" id="CHEBI:61977"/>
        <dbReference type="ChEBI" id="CHEBI:456216"/>
        <dbReference type="EC" id="2.7.11.1"/>
    </reaction>
</comment>
<keyword evidence="13 20" id="KW-1133">Transmembrane helix</keyword>
<evidence type="ECO:0000256" key="8">
    <source>
        <dbReference type="ARBA" id="ARBA00022729"/>
    </source>
</evidence>
<dbReference type="InterPro" id="IPR001611">
    <property type="entry name" value="Leu-rich_rpt"/>
</dbReference>
<gene>
    <name evidence="23" type="ORF">ACJRO7_001952</name>
</gene>
<dbReference type="InterPro" id="IPR001245">
    <property type="entry name" value="Ser-Thr/Tyr_kinase_cat_dom"/>
</dbReference>
<name>A0ABD3LSM9_EUCGL</name>
<dbReference type="PROSITE" id="PS50011">
    <property type="entry name" value="PROTEIN_KINASE_DOM"/>
    <property type="match status" value="1"/>
</dbReference>
<comment type="caution">
    <text evidence="23">The sequence shown here is derived from an EMBL/GenBank/DDBJ whole genome shotgun (WGS) entry which is preliminary data.</text>
</comment>
<feature type="transmembrane region" description="Helical" evidence="20">
    <location>
        <begin position="633"/>
        <end position="657"/>
    </location>
</feature>
<dbReference type="GO" id="GO:0005524">
    <property type="term" value="F:ATP binding"/>
    <property type="evidence" value="ECO:0007669"/>
    <property type="project" value="UniProtKB-UniRule"/>
</dbReference>
<accession>A0ABD3LSM9</accession>
<keyword evidence="4" id="KW-0597">Phosphoprotein</keyword>
<keyword evidence="16" id="KW-0325">Glycoprotein</keyword>
<dbReference type="InterPro" id="IPR021720">
    <property type="entry name" value="Malectin_dom"/>
</dbReference>
<evidence type="ECO:0000256" key="21">
    <source>
        <dbReference type="SAM" id="SignalP"/>
    </source>
</evidence>
<keyword evidence="24" id="KW-1185">Reference proteome</keyword>
<dbReference type="PROSITE" id="PS00107">
    <property type="entry name" value="PROTEIN_KINASE_ATP"/>
    <property type="match status" value="1"/>
</dbReference>
<keyword evidence="8 21" id="KW-0732">Signal</keyword>
<dbReference type="AlphaFoldDB" id="A0ABD3LSM9"/>
<feature type="domain" description="Protein kinase" evidence="22">
    <location>
        <begin position="694"/>
        <end position="976"/>
    </location>
</feature>
<dbReference type="Pfam" id="PF00560">
    <property type="entry name" value="LRR_1"/>
    <property type="match status" value="3"/>
</dbReference>
<dbReference type="PANTHER" id="PTHR48006">
    <property type="entry name" value="LEUCINE-RICH REPEAT-CONTAINING PROTEIN DDB_G0281931-RELATED"/>
    <property type="match status" value="1"/>
</dbReference>
<evidence type="ECO:0000256" key="11">
    <source>
        <dbReference type="ARBA" id="ARBA00022777"/>
    </source>
</evidence>
<evidence type="ECO:0000256" key="19">
    <source>
        <dbReference type="PROSITE-ProRule" id="PRU10141"/>
    </source>
</evidence>
<feature type="chain" id="PRO_5044778929" description="non-specific serine/threonine protein kinase" evidence="21">
    <location>
        <begin position="31"/>
        <end position="1034"/>
    </location>
</feature>
<dbReference type="FunFam" id="1.10.510.10:FF:000044">
    <property type="entry name" value="Putative LRR receptor-like serine/threonine-protein kinase"/>
    <property type="match status" value="1"/>
</dbReference>
<dbReference type="SUPFAM" id="SSF52058">
    <property type="entry name" value="L domain-like"/>
    <property type="match status" value="1"/>
</dbReference>
<dbReference type="SUPFAM" id="SSF56112">
    <property type="entry name" value="Protein kinase-like (PK-like)"/>
    <property type="match status" value="1"/>
</dbReference>
<evidence type="ECO:0000256" key="3">
    <source>
        <dbReference type="ARBA" id="ARBA00022527"/>
    </source>
</evidence>
<evidence type="ECO:0000256" key="6">
    <source>
        <dbReference type="ARBA" id="ARBA00022679"/>
    </source>
</evidence>
<keyword evidence="7 20" id="KW-0812">Transmembrane</keyword>
<dbReference type="Pfam" id="PF13855">
    <property type="entry name" value="LRR_8"/>
    <property type="match status" value="1"/>
</dbReference>
<evidence type="ECO:0000256" key="4">
    <source>
        <dbReference type="ARBA" id="ARBA00022553"/>
    </source>
</evidence>
<dbReference type="InterPro" id="IPR011009">
    <property type="entry name" value="Kinase-like_dom_sf"/>
</dbReference>
<comment type="catalytic activity">
    <reaction evidence="18">
        <text>L-seryl-[protein] + ATP = O-phospho-L-seryl-[protein] + ADP + H(+)</text>
        <dbReference type="Rhea" id="RHEA:17989"/>
        <dbReference type="Rhea" id="RHEA-COMP:9863"/>
        <dbReference type="Rhea" id="RHEA-COMP:11604"/>
        <dbReference type="ChEBI" id="CHEBI:15378"/>
        <dbReference type="ChEBI" id="CHEBI:29999"/>
        <dbReference type="ChEBI" id="CHEBI:30616"/>
        <dbReference type="ChEBI" id="CHEBI:83421"/>
        <dbReference type="ChEBI" id="CHEBI:456216"/>
        <dbReference type="EC" id="2.7.11.1"/>
    </reaction>
</comment>
<dbReference type="Proteomes" id="UP001634007">
    <property type="component" value="Unassembled WGS sequence"/>
</dbReference>
<evidence type="ECO:0000256" key="5">
    <source>
        <dbReference type="ARBA" id="ARBA00022614"/>
    </source>
</evidence>
<dbReference type="PROSITE" id="PS00108">
    <property type="entry name" value="PROTEIN_KINASE_ST"/>
    <property type="match status" value="1"/>
</dbReference>
<dbReference type="Gene3D" id="3.80.10.10">
    <property type="entry name" value="Ribonuclease Inhibitor"/>
    <property type="match status" value="3"/>
</dbReference>
<dbReference type="Pfam" id="PF07714">
    <property type="entry name" value="PK_Tyr_Ser-Thr"/>
    <property type="match status" value="1"/>
</dbReference>
<evidence type="ECO:0000256" key="7">
    <source>
        <dbReference type="ARBA" id="ARBA00022692"/>
    </source>
</evidence>
<evidence type="ECO:0000256" key="10">
    <source>
        <dbReference type="ARBA" id="ARBA00022741"/>
    </source>
</evidence>
<keyword evidence="9" id="KW-0677">Repeat</keyword>
<evidence type="ECO:0000256" key="2">
    <source>
        <dbReference type="ARBA" id="ARBA00012513"/>
    </source>
</evidence>
<evidence type="ECO:0000256" key="18">
    <source>
        <dbReference type="ARBA" id="ARBA00048679"/>
    </source>
</evidence>
<dbReference type="InterPro" id="IPR051824">
    <property type="entry name" value="LRR_Rcpt-Like_S/T_Kinase"/>
</dbReference>
<dbReference type="InterPro" id="IPR000719">
    <property type="entry name" value="Prot_kinase_dom"/>
</dbReference>
<dbReference type="Gene3D" id="1.10.510.10">
    <property type="entry name" value="Transferase(Phosphotransferase) domain 1"/>
    <property type="match status" value="1"/>
</dbReference>
<dbReference type="FunFam" id="3.80.10.10:FF:000452">
    <property type="entry name" value="Probable LRR receptor-like serine/threonine-protein kinase RFK1"/>
    <property type="match status" value="1"/>
</dbReference>
<dbReference type="Gene3D" id="3.30.200.20">
    <property type="entry name" value="Phosphorylase Kinase, domain 1"/>
    <property type="match status" value="1"/>
</dbReference>
<dbReference type="FunFam" id="2.60.120.430:FF:000004">
    <property type="entry name" value="Putative leucine-rich repeat receptor-like serine/threonine-protein kinase"/>
    <property type="match status" value="1"/>
</dbReference>
<evidence type="ECO:0000259" key="22">
    <source>
        <dbReference type="PROSITE" id="PS50011"/>
    </source>
</evidence>
<dbReference type="SMART" id="SM00220">
    <property type="entry name" value="S_TKc"/>
    <property type="match status" value="1"/>
</dbReference>
<keyword evidence="12 19" id="KW-0067">ATP-binding</keyword>
<dbReference type="PROSITE" id="PS51450">
    <property type="entry name" value="LRR"/>
    <property type="match status" value="1"/>
</dbReference>
<proteinExistence type="predicted"/>